<feature type="region of interest" description="Disordered" evidence="1">
    <location>
        <begin position="142"/>
        <end position="161"/>
    </location>
</feature>
<protein>
    <recommendedName>
        <fullName evidence="2">Rab-GAP TBC domain-containing protein</fullName>
    </recommendedName>
</protein>
<dbReference type="Proteomes" id="UP000274822">
    <property type="component" value="Unassembled WGS sequence"/>
</dbReference>
<gene>
    <name evidence="3" type="ORF">BC938DRAFT_476983</name>
</gene>
<dbReference type="InterPro" id="IPR035969">
    <property type="entry name" value="Rab-GAP_TBC_sf"/>
</dbReference>
<feature type="compositionally biased region" description="Basic and acidic residues" evidence="1">
    <location>
        <begin position="143"/>
        <end position="159"/>
    </location>
</feature>
<dbReference type="AlphaFoldDB" id="A0A433PCT7"/>
<dbReference type="EMBL" id="RBNJ01025676">
    <property type="protein sequence ID" value="RUS15352.1"/>
    <property type="molecule type" value="Genomic_DNA"/>
</dbReference>
<accession>A0A433PCT7</accession>
<proteinExistence type="predicted"/>
<evidence type="ECO:0000313" key="3">
    <source>
        <dbReference type="EMBL" id="RUS15352.1"/>
    </source>
</evidence>
<dbReference type="SUPFAM" id="SSF47923">
    <property type="entry name" value="Ypt/Rab-GAP domain of gyp1p"/>
    <property type="match status" value="1"/>
</dbReference>
<keyword evidence="4" id="KW-1185">Reference proteome</keyword>
<feature type="compositionally biased region" description="Basic residues" evidence="1">
    <location>
        <begin position="10"/>
        <end position="20"/>
    </location>
</feature>
<comment type="caution">
    <text evidence="3">The sequence shown here is derived from an EMBL/GenBank/DDBJ whole genome shotgun (WGS) entry which is preliminary data.</text>
</comment>
<dbReference type="InterPro" id="IPR000195">
    <property type="entry name" value="Rab-GAP-TBC_dom"/>
</dbReference>
<evidence type="ECO:0000313" key="4">
    <source>
        <dbReference type="Proteomes" id="UP000274822"/>
    </source>
</evidence>
<evidence type="ECO:0000256" key="1">
    <source>
        <dbReference type="SAM" id="MobiDB-lite"/>
    </source>
</evidence>
<dbReference type="PROSITE" id="PS50086">
    <property type="entry name" value="TBC_RABGAP"/>
    <property type="match status" value="1"/>
</dbReference>
<name>A0A433PCT7_9FUNG</name>
<evidence type="ECO:0000259" key="2">
    <source>
        <dbReference type="PROSITE" id="PS50086"/>
    </source>
</evidence>
<feature type="region of interest" description="Disordered" evidence="1">
    <location>
        <begin position="1"/>
        <end position="29"/>
    </location>
</feature>
<feature type="domain" description="Rab-GAP TBC" evidence="2">
    <location>
        <begin position="95"/>
        <end position="257"/>
    </location>
</feature>
<reference evidence="3 4" key="1">
    <citation type="journal article" date="2018" name="New Phytol.">
        <title>Phylogenomics of Endogonaceae and evolution of mycorrhizas within Mucoromycota.</title>
        <authorList>
            <person name="Chang Y."/>
            <person name="Desiro A."/>
            <person name="Na H."/>
            <person name="Sandor L."/>
            <person name="Lipzen A."/>
            <person name="Clum A."/>
            <person name="Barry K."/>
            <person name="Grigoriev I.V."/>
            <person name="Martin F.M."/>
            <person name="Stajich J.E."/>
            <person name="Smith M.E."/>
            <person name="Bonito G."/>
            <person name="Spatafora J.W."/>
        </authorList>
    </citation>
    <scope>NUCLEOTIDE SEQUENCE [LARGE SCALE GENOMIC DNA]</scope>
    <source>
        <strain evidence="3 4">AD002</strain>
    </source>
</reference>
<dbReference type="Pfam" id="PF00566">
    <property type="entry name" value="RabGAP-TBC"/>
    <property type="match status" value="1"/>
</dbReference>
<dbReference type="Gene3D" id="1.10.8.270">
    <property type="entry name" value="putative rabgap domain of human tbc1 domain family member 14 like domains"/>
    <property type="match status" value="1"/>
</dbReference>
<sequence length="257" mass="29519">MIQIASSPRTVRHHHHHHHHSTDDDNSNLNDFKEVLQAEVYVDVEKLRDSARHGIPAEIRGVCLRPPIPISTECLVFRLRSLPHCPLASHANVTRGGNMTSQEVWKYLLGVQEADRCEYNLAPTSSHHPGVSIFFNSTLTNHTPRDPKELTTTKARSEEYQQIEKQNSEITKRVRGEVTRYQRRVPSLASKEVSTIFENVINAYLNYNRQVDYSPALIPLCAPFVVCLKSESEVYYCFERLQQQMGTCLVSGHRRFR</sequence>
<organism evidence="3 4">
    <name type="scientific">Jimgerdemannia flammicorona</name>
    <dbReference type="NCBI Taxonomy" id="994334"/>
    <lineage>
        <taxon>Eukaryota</taxon>
        <taxon>Fungi</taxon>
        <taxon>Fungi incertae sedis</taxon>
        <taxon>Mucoromycota</taxon>
        <taxon>Mucoromycotina</taxon>
        <taxon>Endogonomycetes</taxon>
        <taxon>Endogonales</taxon>
        <taxon>Endogonaceae</taxon>
        <taxon>Jimgerdemannia</taxon>
    </lineage>
</organism>